<evidence type="ECO:0000256" key="2">
    <source>
        <dbReference type="ARBA" id="ARBA00023015"/>
    </source>
</evidence>
<evidence type="ECO:0000313" key="8">
    <source>
        <dbReference type="EMBL" id="SDK47343.1"/>
    </source>
</evidence>
<dbReference type="GO" id="GO:0006352">
    <property type="term" value="P:DNA-templated transcription initiation"/>
    <property type="evidence" value="ECO:0007669"/>
    <property type="project" value="InterPro"/>
</dbReference>
<dbReference type="Pfam" id="PF04542">
    <property type="entry name" value="Sigma70_r2"/>
    <property type="match status" value="1"/>
</dbReference>
<dbReference type="InterPro" id="IPR013324">
    <property type="entry name" value="RNA_pol_sigma_r3/r4-like"/>
</dbReference>
<dbReference type="Gene3D" id="1.10.10.10">
    <property type="entry name" value="Winged helix-like DNA-binding domain superfamily/Winged helix DNA-binding domain"/>
    <property type="match status" value="1"/>
</dbReference>
<keyword evidence="4" id="KW-0804">Transcription</keyword>
<evidence type="ECO:0000313" key="9">
    <source>
        <dbReference type="Proteomes" id="UP000199202"/>
    </source>
</evidence>
<feature type="domain" description="RNA polymerase sigma factor 70 region 4 type 2" evidence="7">
    <location>
        <begin position="107"/>
        <end position="157"/>
    </location>
</feature>
<sequence>MDDPEERFTDLYDRHYRSVLGYALLRAERDVAEDVSSETFLVAWRRLADLPEPPLPWLLGVARNLLAKQRVSRRRRQALVDRIAALTTARDQVGWDVAEHVVDRETALAALAALPERDVEAMVFATWYGLPPDQAAAVMGCSVRTYNVRLHRARKRLGQALRPGDGPRPRPRLLTTPLEDPHD</sequence>
<dbReference type="InterPro" id="IPR039425">
    <property type="entry name" value="RNA_pol_sigma-70-like"/>
</dbReference>
<evidence type="ECO:0000259" key="6">
    <source>
        <dbReference type="Pfam" id="PF04542"/>
    </source>
</evidence>
<feature type="domain" description="RNA polymerase sigma-70 region 2" evidence="6">
    <location>
        <begin position="11"/>
        <end position="75"/>
    </location>
</feature>
<keyword evidence="3" id="KW-0731">Sigma factor</keyword>
<dbReference type="PANTHER" id="PTHR43133:SF25">
    <property type="entry name" value="RNA POLYMERASE SIGMA FACTOR RFAY-RELATED"/>
    <property type="match status" value="1"/>
</dbReference>
<dbReference type="Proteomes" id="UP000199202">
    <property type="component" value="Unassembled WGS sequence"/>
</dbReference>
<dbReference type="AlphaFoldDB" id="A0A1G9C6N7"/>
<evidence type="ECO:0000256" key="5">
    <source>
        <dbReference type="SAM" id="MobiDB-lite"/>
    </source>
</evidence>
<dbReference type="RefSeq" id="WP_176993492.1">
    <property type="nucleotide sequence ID" value="NZ_FNDJ01000016.1"/>
</dbReference>
<evidence type="ECO:0000259" key="7">
    <source>
        <dbReference type="Pfam" id="PF08281"/>
    </source>
</evidence>
<evidence type="ECO:0000256" key="1">
    <source>
        <dbReference type="ARBA" id="ARBA00010641"/>
    </source>
</evidence>
<name>A0A1G9C6N7_9ACTN</name>
<dbReference type="InterPro" id="IPR013249">
    <property type="entry name" value="RNA_pol_sigma70_r4_t2"/>
</dbReference>
<dbReference type="Pfam" id="PF08281">
    <property type="entry name" value="Sigma70_r4_2"/>
    <property type="match status" value="1"/>
</dbReference>
<dbReference type="InterPro" id="IPR007627">
    <property type="entry name" value="RNA_pol_sigma70_r2"/>
</dbReference>
<keyword evidence="9" id="KW-1185">Reference proteome</keyword>
<gene>
    <name evidence="8" type="ORF">SAMN05421869_11690</name>
</gene>
<feature type="compositionally biased region" description="Low complexity" evidence="5">
    <location>
        <begin position="172"/>
        <end position="183"/>
    </location>
</feature>
<feature type="region of interest" description="Disordered" evidence="5">
    <location>
        <begin position="157"/>
        <end position="183"/>
    </location>
</feature>
<reference evidence="8 9" key="1">
    <citation type="submission" date="2016-10" db="EMBL/GenBank/DDBJ databases">
        <authorList>
            <person name="de Groot N.N."/>
        </authorList>
    </citation>
    <scope>NUCLEOTIDE SEQUENCE [LARGE SCALE GENOMIC DNA]</scope>
    <source>
        <strain evidence="8 9">CGMCC 4.6533</strain>
    </source>
</reference>
<dbReference type="InterPro" id="IPR014284">
    <property type="entry name" value="RNA_pol_sigma-70_dom"/>
</dbReference>
<dbReference type="EMBL" id="FNDJ01000016">
    <property type="protein sequence ID" value="SDK47343.1"/>
    <property type="molecule type" value="Genomic_DNA"/>
</dbReference>
<dbReference type="NCBIfam" id="TIGR02937">
    <property type="entry name" value="sigma70-ECF"/>
    <property type="match status" value="1"/>
</dbReference>
<organism evidence="8 9">
    <name type="scientific">Nonomuraea jiangxiensis</name>
    <dbReference type="NCBI Taxonomy" id="633440"/>
    <lineage>
        <taxon>Bacteria</taxon>
        <taxon>Bacillati</taxon>
        <taxon>Actinomycetota</taxon>
        <taxon>Actinomycetes</taxon>
        <taxon>Streptosporangiales</taxon>
        <taxon>Streptosporangiaceae</taxon>
        <taxon>Nonomuraea</taxon>
    </lineage>
</organism>
<protein>
    <submittedName>
        <fullName evidence="8">RNA polymerase sigma-70 factor, ECF subfamily</fullName>
    </submittedName>
</protein>
<evidence type="ECO:0000256" key="4">
    <source>
        <dbReference type="ARBA" id="ARBA00023163"/>
    </source>
</evidence>
<dbReference type="SUPFAM" id="SSF88659">
    <property type="entry name" value="Sigma3 and sigma4 domains of RNA polymerase sigma factors"/>
    <property type="match status" value="1"/>
</dbReference>
<dbReference type="GO" id="GO:0003677">
    <property type="term" value="F:DNA binding"/>
    <property type="evidence" value="ECO:0007669"/>
    <property type="project" value="InterPro"/>
</dbReference>
<dbReference type="Gene3D" id="1.10.1740.10">
    <property type="match status" value="1"/>
</dbReference>
<comment type="similarity">
    <text evidence="1">Belongs to the sigma-70 factor family. ECF subfamily.</text>
</comment>
<dbReference type="STRING" id="633440.SAMN05421869_11690"/>
<proteinExistence type="inferred from homology"/>
<dbReference type="InterPro" id="IPR036388">
    <property type="entry name" value="WH-like_DNA-bd_sf"/>
</dbReference>
<evidence type="ECO:0000256" key="3">
    <source>
        <dbReference type="ARBA" id="ARBA00023082"/>
    </source>
</evidence>
<dbReference type="SUPFAM" id="SSF88946">
    <property type="entry name" value="Sigma2 domain of RNA polymerase sigma factors"/>
    <property type="match status" value="1"/>
</dbReference>
<keyword evidence="2" id="KW-0805">Transcription regulation</keyword>
<accession>A0A1G9C6N7</accession>
<dbReference type="InterPro" id="IPR013325">
    <property type="entry name" value="RNA_pol_sigma_r2"/>
</dbReference>
<dbReference type="PANTHER" id="PTHR43133">
    <property type="entry name" value="RNA POLYMERASE ECF-TYPE SIGMA FACTO"/>
    <property type="match status" value="1"/>
</dbReference>
<dbReference type="GO" id="GO:0016987">
    <property type="term" value="F:sigma factor activity"/>
    <property type="evidence" value="ECO:0007669"/>
    <property type="project" value="UniProtKB-KW"/>
</dbReference>